<keyword evidence="4" id="KW-1185">Reference proteome</keyword>
<evidence type="ECO:0000313" key="3">
    <source>
        <dbReference type="EMBL" id="BAU86656.1"/>
    </source>
</evidence>
<keyword evidence="1" id="KW-0472">Membrane</keyword>
<dbReference type="AlphaFoldDB" id="A0A160P694"/>
<dbReference type="KEGG" id="slau:SLA_5787"/>
<name>A0A160P694_STRLU</name>
<organism evidence="3 4">
    <name type="scientific">Streptomyces laurentii</name>
    <dbReference type="NCBI Taxonomy" id="39478"/>
    <lineage>
        <taxon>Bacteria</taxon>
        <taxon>Bacillati</taxon>
        <taxon>Actinomycetota</taxon>
        <taxon>Actinomycetes</taxon>
        <taxon>Kitasatosporales</taxon>
        <taxon>Streptomycetaceae</taxon>
        <taxon>Streptomyces</taxon>
    </lineage>
</organism>
<keyword evidence="1" id="KW-1133">Transmembrane helix</keyword>
<feature type="signal peptide" evidence="2">
    <location>
        <begin position="1"/>
        <end position="17"/>
    </location>
</feature>
<feature type="chain" id="PRO_5039648154" description="Integral membrane protein" evidence="2">
    <location>
        <begin position="18"/>
        <end position="192"/>
    </location>
</feature>
<evidence type="ECO:0000256" key="2">
    <source>
        <dbReference type="SAM" id="SignalP"/>
    </source>
</evidence>
<feature type="transmembrane region" description="Helical" evidence="1">
    <location>
        <begin position="151"/>
        <end position="169"/>
    </location>
</feature>
<feature type="transmembrane region" description="Helical" evidence="1">
    <location>
        <begin position="27"/>
        <end position="45"/>
    </location>
</feature>
<gene>
    <name evidence="3" type="ORF">SLA_5787</name>
</gene>
<feature type="transmembrane region" description="Helical" evidence="1">
    <location>
        <begin position="80"/>
        <end position="100"/>
    </location>
</feature>
<accession>A0A160P694</accession>
<evidence type="ECO:0000256" key="1">
    <source>
        <dbReference type="SAM" id="Phobius"/>
    </source>
</evidence>
<keyword evidence="2" id="KW-0732">Signal</keyword>
<protein>
    <recommendedName>
        <fullName evidence="5">Integral membrane protein</fullName>
    </recommendedName>
</protein>
<sequence>MLSLLALSSVAPTAQLAAFHADGSGDFAVVFNTVLVVGITVGVLITQFTAREVRPRMYIWCALLVARGCVPPGPSEATTGGIGFLVLALAISVVFGALRARSMPMWRTTAGKVIRKGGMGTMWLWLATIAARLVVGAIAHVTTGEPINVNALWLGMGVTLLVQQYFLGLRAKDSALPVRESAAPAAGLRTSE</sequence>
<dbReference type="Proteomes" id="UP000217676">
    <property type="component" value="Chromosome"/>
</dbReference>
<keyword evidence="1" id="KW-0812">Transmembrane</keyword>
<feature type="transmembrane region" description="Helical" evidence="1">
    <location>
        <begin position="121"/>
        <end position="139"/>
    </location>
</feature>
<proteinExistence type="predicted"/>
<reference evidence="3 4" key="1">
    <citation type="journal article" date="2016" name="Genome Announc.">
        <title>Complete Genome Sequence of Thiostrepton-Producing Streptomyces laurentii ATCC 31255.</title>
        <authorList>
            <person name="Doi K."/>
            <person name="Fujino Y."/>
            <person name="Nagayoshi Y."/>
            <person name="Ohshima T."/>
            <person name="Ogata S."/>
        </authorList>
    </citation>
    <scope>NUCLEOTIDE SEQUENCE [LARGE SCALE GENOMIC DNA]</scope>
    <source>
        <strain evidence="3 4">ATCC 31255</strain>
    </source>
</reference>
<dbReference type="EMBL" id="AP017424">
    <property type="protein sequence ID" value="BAU86656.1"/>
    <property type="molecule type" value="Genomic_DNA"/>
</dbReference>
<evidence type="ECO:0008006" key="5">
    <source>
        <dbReference type="Google" id="ProtNLM"/>
    </source>
</evidence>
<evidence type="ECO:0000313" key="4">
    <source>
        <dbReference type="Proteomes" id="UP000217676"/>
    </source>
</evidence>